<dbReference type="Gene3D" id="3.90.70.10">
    <property type="entry name" value="Cysteine proteinases"/>
    <property type="match status" value="1"/>
</dbReference>
<protein>
    <submittedName>
        <fullName evidence="4">Pro-cathepsin H-like</fullName>
    </submittedName>
</protein>
<dbReference type="RefSeq" id="XP_052758523.1">
    <property type="nucleotide sequence ID" value="XM_052902563.1"/>
</dbReference>
<sequence length="192" mass="20836">MDIPVAQHSTPGNVESQYAIVHGQSLDLSEQQLVDCVRNTDCERGLLISSGVMYLMNGVEPEGDYPYTASKASCKFDPGKANVRVTSCIELKGIDENTLASYLQQKGPISVAVDATDFQTYTAGVLQSCRTYSSPKLHAVLLVGYGNENGEPIWIIKNSWGSTWGNGGYIKIKRGLNSCGLLNYQLIISHVA</sequence>
<evidence type="ECO:0000313" key="3">
    <source>
        <dbReference type="Proteomes" id="UP001652740"/>
    </source>
</evidence>
<name>A0ABM3N4K0_GALME</name>
<dbReference type="InterPro" id="IPR013128">
    <property type="entry name" value="Peptidase_C1A"/>
</dbReference>
<feature type="domain" description="Peptidase C1A papain C-terminal" evidence="2">
    <location>
        <begin position="3"/>
        <end position="190"/>
    </location>
</feature>
<dbReference type="Pfam" id="PF00112">
    <property type="entry name" value="Peptidase_C1"/>
    <property type="match status" value="1"/>
</dbReference>
<dbReference type="InterPro" id="IPR038765">
    <property type="entry name" value="Papain-like_cys_pep_sf"/>
</dbReference>
<dbReference type="PANTHER" id="PTHR12411">
    <property type="entry name" value="CYSTEINE PROTEASE FAMILY C1-RELATED"/>
    <property type="match status" value="1"/>
</dbReference>
<evidence type="ECO:0000256" key="1">
    <source>
        <dbReference type="ARBA" id="ARBA00008455"/>
    </source>
</evidence>
<dbReference type="InterPro" id="IPR039417">
    <property type="entry name" value="Peptidase_C1A_papain-like"/>
</dbReference>
<evidence type="ECO:0000313" key="4">
    <source>
        <dbReference type="RefSeq" id="XP_052758523.1"/>
    </source>
</evidence>
<organism evidence="3 4">
    <name type="scientific">Galleria mellonella</name>
    <name type="common">Greater wax moth</name>
    <dbReference type="NCBI Taxonomy" id="7137"/>
    <lineage>
        <taxon>Eukaryota</taxon>
        <taxon>Metazoa</taxon>
        <taxon>Ecdysozoa</taxon>
        <taxon>Arthropoda</taxon>
        <taxon>Hexapoda</taxon>
        <taxon>Insecta</taxon>
        <taxon>Pterygota</taxon>
        <taxon>Neoptera</taxon>
        <taxon>Endopterygota</taxon>
        <taxon>Lepidoptera</taxon>
        <taxon>Glossata</taxon>
        <taxon>Ditrysia</taxon>
        <taxon>Pyraloidea</taxon>
        <taxon>Pyralidae</taxon>
        <taxon>Galleriinae</taxon>
        <taxon>Galleria</taxon>
    </lineage>
</organism>
<dbReference type="InterPro" id="IPR000668">
    <property type="entry name" value="Peptidase_C1A_C"/>
</dbReference>
<accession>A0ABM3N4K0</accession>
<dbReference type="Proteomes" id="UP001652740">
    <property type="component" value="Unplaced"/>
</dbReference>
<dbReference type="GeneID" id="128202385"/>
<gene>
    <name evidence="4" type="primary">LOC128202385</name>
</gene>
<dbReference type="CDD" id="cd02248">
    <property type="entry name" value="Peptidase_C1A"/>
    <property type="match status" value="1"/>
</dbReference>
<proteinExistence type="inferred from homology"/>
<evidence type="ECO:0000259" key="2">
    <source>
        <dbReference type="SMART" id="SM00645"/>
    </source>
</evidence>
<dbReference type="SMART" id="SM00645">
    <property type="entry name" value="Pept_C1"/>
    <property type="match status" value="1"/>
</dbReference>
<reference evidence="4" key="1">
    <citation type="submission" date="2025-08" db="UniProtKB">
        <authorList>
            <consortium name="RefSeq"/>
        </authorList>
    </citation>
    <scope>IDENTIFICATION</scope>
    <source>
        <tissue evidence="4">Whole larvae</tissue>
    </source>
</reference>
<keyword evidence="3" id="KW-1185">Reference proteome</keyword>
<comment type="similarity">
    <text evidence="1">Belongs to the peptidase C1 family.</text>
</comment>
<dbReference type="SUPFAM" id="SSF54001">
    <property type="entry name" value="Cysteine proteinases"/>
    <property type="match status" value="1"/>
</dbReference>